<dbReference type="AlphaFoldDB" id="A0A6I4U5D5"/>
<evidence type="ECO:0000313" key="1">
    <source>
        <dbReference type="EMBL" id="MXP09651.1"/>
    </source>
</evidence>
<reference evidence="1 2" key="1">
    <citation type="submission" date="2019-12" db="EMBL/GenBank/DDBJ databases">
        <title>Genomic-based taxomic classification of the family Erythrobacteraceae.</title>
        <authorList>
            <person name="Xu L."/>
        </authorList>
    </citation>
    <scope>NUCLEOTIDE SEQUENCE [LARGE SCALE GENOMIC DNA]</scope>
    <source>
        <strain evidence="1 2">LMG 29519</strain>
    </source>
</reference>
<dbReference type="EMBL" id="WTYR01000001">
    <property type="protein sequence ID" value="MXP09651.1"/>
    <property type="molecule type" value="Genomic_DNA"/>
</dbReference>
<organism evidence="1 2">
    <name type="scientific">Alteriqipengyuania halimionae</name>
    <dbReference type="NCBI Taxonomy" id="1926630"/>
    <lineage>
        <taxon>Bacteria</taxon>
        <taxon>Pseudomonadati</taxon>
        <taxon>Pseudomonadota</taxon>
        <taxon>Alphaproteobacteria</taxon>
        <taxon>Sphingomonadales</taxon>
        <taxon>Erythrobacteraceae</taxon>
        <taxon>Alteriqipengyuania</taxon>
    </lineage>
</organism>
<evidence type="ECO:0008006" key="3">
    <source>
        <dbReference type="Google" id="ProtNLM"/>
    </source>
</evidence>
<dbReference type="OrthoDB" id="7433140at2"/>
<comment type="caution">
    <text evidence="1">The sequence shown here is derived from an EMBL/GenBank/DDBJ whole genome shotgun (WGS) entry which is preliminary data.</text>
</comment>
<name>A0A6I4U5D5_9SPHN</name>
<keyword evidence="2" id="KW-1185">Reference proteome</keyword>
<protein>
    <recommendedName>
        <fullName evidence="3">DUF3618 domain-containing protein</fullName>
    </recommendedName>
</protein>
<dbReference type="Proteomes" id="UP000429229">
    <property type="component" value="Unassembled WGS sequence"/>
</dbReference>
<proteinExistence type="predicted"/>
<gene>
    <name evidence="1" type="ORF">GRI68_05620</name>
</gene>
<dbReference type="RefSeq" id="WP_160616329.1">
    <property type="nucleotide sequence ID" value="NZ_WTYR01000001.1"/>
</dbReference>
<sequence>MSSLRNRLEEDHLARDAAKAIMLADFERMKADLSMRGVGGRIADTISEEASEMSEEVIALAEENKAVIGGVVAALVLWLSRGPIGRLLGWDEREDDE</sequence>
<accession>A0A6I4U5D5</accession>
<evidence type="ECO:0000313" key="2">
    <source>
        <dbReference type="Proteomes" id="UP000429229"/>
    </source>
</evidence>